<proteinExistence type="predicted"/>
<keyword evidence="4" id="KW-1185">Reference proteome</keyword>
<dbReference type="PRINTS" id="PR00411">
    <property type="entry name" value="PNDRDTASEI"/>
</dbReference>
<dbReference type="InterPro" id="IPR036188">
    <property type="entry name" value="FAD/NAD-bd_sf"/>
</dbReference>
<dbReference type="OrthoDB" id="9806452at2"/>
<reference evidence="3 4" key="1">
    <citation type="submission" date="2018-09" db="EMBL/GenBank/DDBJ databases">
        <title>Roseovarius spongiae sp. nov., isolated from a marine sponge.</title>
        <authorList>
            <person name="Zhuang L."/>
            <person name="Luo L."/>
        </authorList>
    </citation>
    <scope>NUCLEOTIDE SEQUENCE [LARGE SCALE GENOMIC DNA]</scope>
    <source>
        <strain evidence="3 4">HN-E21</strain>
    </source>
</reference>
<accession>A0A3A8AWV0</accession>
<dbReference type="Gene3D" id="3.50.50.60">
    <property type="entry name" value="FAD/NAD(P)-binding domain"/>
    <property type="match status" value="1"/>
</dbReference>
<dbReference type="Proteomes" id="UP000281128">
    <property type="component" value="Unassembled WGS sequence"/>
</dbReference>
<dbReference type="Pfam" id="PF01266">
    <property type="entry name" value="DAO"/>
    <property type="match status" value="1"/>
</dbReference>
<dbReference type="GO" id="GO:0016491">
    <property type="term" value="F:oxidoreductase activity"/>
    <property type="evidence" value="ECO:0007669"/>
    <property type="project" value="UniProtKB-KW"/>
</dbReference>
<evidence type="ECO:0000313" key="4">
    <source>
        <dbReference type="Proteomes" id="UP000281128"/>
    </source>
</evidence>
<comment type="caution">
    <text evidence="3">The sequence shown here is derived from an EMBL/GenBank/DDBJ whole genome shotgun (WGS) entry which is preliminary data.</text>
</comment>
<evidence type="ECO:0000256" key="1">
    <source>
        <dbReference type="ARBA" id="ARBA00023002"/>
    </source>
</evidence>
<dbReference type="GO" id="GO:0005737">
    <property type="term" value="C:cytoplasm"/>
    <property type="evidence" value="ECO:0007669"/>
    <property type="project" value="TreeGrafter"/>
</dbReference>
<evidence type="ECO:0000259" key="2">
    <source>
        <dbReference type="Pfam" id="PF01266"/>
    </source>
</evidence>
<protein>
    <submittedName>
        <fullName evidence="3">FAD-binding oxidoreductase</fullName>
    </submittedName>
</protein>
<dbReference type="RefSeq" id="WP_121167746.1">
    <property type="nucleotide sequence ID" value="NZ_RAPE01000003.1"/>
</dbReference>
<dbReference type="AlphaFoldDB" id="A0A3A8AWV0"/>
<sequence length="377" mass="40313">MSAADHRADLIVIGGGIHGCSAALHAALRGMSVIVLEKDTVGRHASGVNAGGVRRLGRHYAEVPLSQRSMEIWYGIADFLDDDCGFQVAPQIKVAETEEELAQLAARRDELNDMGFTHEVLLDRAEVRAHLPAVADHVVGGLACLDDGFAQPYQTTFAFQRKAESLGVRFHEHTRANAVRKEGGDWLVEADAQRFSAPRLLNAAGAWAGDLAAALNEPAPVEAIAPMMIVTSRLPHFCDAVVGATGRPLSFKQMPNGTVVLGGGRRGRADRATNLSEMTFPELMLTAQTAIDIFPAMRDATIVRSWSGVEGRMPDDIPVIGPSARHDNLYHAFGFSAHGFQLGPGVGEIMGNLIATGATNAPLQPFSIARFSDAPQP</sequence>
<dbReference type="SUPFAM" id="SSF51905">
    <property type="entry name" value="FAD/NAD(P)-binding domain"/>
    <property type="match status" value="1"/>
</dbReference>
<dbReference type="PANTHER" id="PTHR13847">
    <property type="entry name" value="SARCOSINE DEHYDROGENASE-RELATED"/>
    <property type="match status" value="1"/>
</dbReference>
<feature type="domain" description="FAD dependent oxidoreductase" evidence="2">
    <location>
        <begin position="9"/>
        <end position="352"/>
    </location>
</feature>
<evidence type="ECO:0000313" key="3">
    <source>
        <dbReference type="EMBL" id="RKF14164.1"/>
    </source>
</evidence>
<name>A0A3A8AWV0_9RHOB</name>
<organism evidence="3 4">
    <name type="scientific">Roseovarius spongiae</name>
    <dbReference type="NCBI Taxonomy" id="2320272"/>
    <lineage>
        <taxon>Bacteria</taxon>
        <taxon>Pseudomonadati</taxon>
        <taxon>Pseudomonadota</taxon>
        <taxon>Alphaproteobacteria</taxon>
        <taxon>Rhodobacterales</taxon>
        <taxon>Roseobacteraceae</taxon>
        <taxon>Roseovarius</taxon>
    </lineage>
</organism>
<dbReference type="InterPro" id="IPR006076">
    <property type="entry name" value="FAD-dep_OxRdtase"/>
</dbReference>
<dbReference type="EMBL" id="RAPE01000003">
    <property type="protein sequence ID" value="RKF14164.1"/>
    <property type="molecule type" value="Genomic_DNA"/>
</dbReference>
<keyword evidence="1" id="KW-0560">Oxidoreductase</keyword>
<dbReference type="Gene3D" id="3.30.9.10">
    <property type="entry name" value="D-Amino Acid Oxidase, subunit A, domain 2"/>
    <property type="match status" value="1"/>
</dbReference>
<gene>
    <name evidence="3" type="ORF">D6850_13440</name>
</gene>